<feature type="region of interest" description="Disordered" evidence="1">
    <location>
        <begin position="25"/>
        <end position="166"/>
    </location>
</feature>
<keyword evidence="2" id="KW-0808">Transferase</keyword>
<reference evidence="2" key="1">
    <citation type="submission" date="2021-04" db="EMBL/GenBank/DDBJ databases">
        <title>Saccharothrix algeriensis WGS.</title>
        <authorList>
            <person name="Stuskova K."/>
            <person name="Hakalova E."/>
            <person name="Tebbal A.B."/>
            <person name="Eichmeier A."/>
        </authorList>
    </citation>
    <scope>NUCLEOTIDE SEQUENCE</scope>
    <source>
        <strain evidence="2">NRRL B-24137</strain>
    </source>
</reference>
<gene>
    <name evidence="2" type="ORF">J7S33_00320</name>
</gene>
<keyword evidence="2" id="KW-0489">Methyltransferase</keyword>
<dbReference type="CDD" id="cd02440">
    <property type="entry name" value="AdoMet_MTases"/>
    <property type="match status" value="1"/>
</dbReference>
<evidence type="ECO:0000313" key="3">
    <source>
        <dbReference type="Proteomes" id="UP000671828"/>
    </source>
</evidence>
<sequence>MDLCLSPGAARPRFTAGIGAAARAVTGRAAGPPPPPGGASVAAQPSRRPAQPARAGCAARALRLSVQPGPERAARRAVGRWSGGRARGRRSAPKCGRSRRSGFPARGTVGFPPQEQPSPRHAREGGRPSTARRRRTPITGEAGSRRGEHPRPVRRSGRVPVTRSGRVCQAGPVTITSALAALTAGDPRRARDLASAAGTPLGRALAAYLAGDADGTVYDRPAAFRAFIGGGGNTGLYAAVGAALADLAGRLRPASLLDVGCGDGRALLPGLAGHRPDRLTLVEPSAALLEAAVRGVPGGIALDARRTRVEPFAGTCGRFDLAQSTFALHTLPHEVRDGVLAALAPKVGALAVVEFDVPDLPPRDRLRFLAETYERGLAEYGADRDLVAQGFLMPVLTGQLLPGAVRSTWEQPAARWAEQVRRAGFTDVRVRPLHDYWSSPAFLLTASGAARPSGFRA</sequence>
<dbReference type="SUPFAM" id="SSF53335">
    <property type="entry name" value="S-adenosyl-L-methionine-dependent methyltransferases"/>
    <property type="match status" value="1"/>
</dbReference>
<dbReference type="GO" id="GO:0008168">
    <property type="term" value="F:methyltransferase activity"/>
    <property type="evidence" value="ECO:0007669"/>
    <property type="project" value="UniProtKB-KW"/>
</dbReference>
<dbReference type="Proteomes" id="UP000671828">
    <property type="component" value="Chromosome"/>
</dbReference>
<accession>A0A8T8HY88</accession>
<dbReference type="GO" id="GO:0032259">
    <property type="term" value="P:methylation"/>
    <property type="evidence" value="ECO:0007669"/>
    <property type="project" value="UniProtKB-KW"/>
</dbReference>
<name>A0A8T8HY88_9PSEU</name>
<dbReference type="Gene3D" id="3.40.50.150">
    <property type="entry name" value="Vaccinia Virus protein VP39"/>
    <property type="match status" value="1"/>
</dbReference>
<dbReference type="EMBL" id="CP072788">
    <property type="protein sequence ID" value="QTR03555.1"/>
    <property type="molecule type" value="Genomic_DNA"/>
</dbReference>
<protein>
    <submittedName>
        <fullName evidence="2">Methyltransferase domain-containing protein</fullName>
    </submittedName>
</protein>
<organism evidence="2 3">
    <name type="scientific">Saccharothrix algeriensis</name>
    <dbReference type="NCBI Taxonomy" id="173560"/>
    <lineage>
        <taxon>Bacteria</taxon>
        <taxon>Bacillati</taxon>
        <taxon>Actinomycetota</taxon>
        <taxon>Actinomycetes</taxon>
        <taxon>Pseudonocardiales</taxon>
        <taxon>Pseudonocardiaceae</taxon>
        <taxon>Saccharothrix</taxon>
    </lineage>
</organism>
<proteinExistence type="predicted"/>
<feature type="compositionally biased region" description="Low complexity" evidence="1">
    <location>
        <begin position="38"/>
        <end position="64"/>
    </location>
</feature>
<dbReference type="InterPro" id="IPR029063">
    <property type="entry name" value="SAM-dependent_MTases_sf"/>
</dbReference>
<evidence type="ECO:0000313" key="2">
    <source>
        <dbReference type="EMBL" id="QTR03555.1"/>
    </source>
</evidence>
<dbReference type="AlphaFoldDB" id="A0A8T8HY88"/>
<feature type="compositionally biased region" description="Basic residues" evidence="1">
    <location>
        <begin position="86"/>
        <end position="100"/>
    </location>
</feature>
<evidence type="ECO:0000256" key="1">
    <source>
        <dbReference type="SAM" id="MobiDB-lite"/>
    </source>
</evidence>